<gene>
    <name evidence="10" type="ORF">THAOC_07413</name>
</gene>
<dbReference type="NCBIfam" id="TIGR00068">
    <property type="entry name" value="glyox_I"/>
    <property type="match status" value="1"/>
</dbReference>
<evidence type="ECO:0000256" key="5">
    <source>
        <dbReference type="ARBA" id="ARBA00033298"/>
    </source>
</evidence>
<dbReference type="InterPro" id="IPR004360">
    <property type="entry name" value="Glyas_Fos-R_dOase_dom"/>
</dbReference>
<dbReference type="GO" id="GO:0004462">
    <property type="term" value="F:lactoylglutathione lyase activity"/>
    <property type="evidence" value="ECO:0007669"/>
    <property type="project" value="InterPro"/>
</dbReference>
<reference evidence="10 11" key="1">
    <citation type="journal article" date="2012" name="Genome Biol.">
        <title>Genome and low-iron response of an oceanic diatom adapted to chronic iron limitation.</title>
        <authorList>
            <person name="Lommer M."/>
            <person name="Specht M."/>
            <person name="Roy A.S."/>
            <person name="Kraemer L."/>
            <person name="Andreson R."/>
            <person name="Gutowska M.A."/>
            <person name="Wolf J."/>
            <person name="Bergner S.V."/>
            <person name="Schilhabel M.B."/>
            <person name="Klostermeier U.C."/>
            <person name="Beiko R.G."/>
            <person name="Rosenstiel P."/>
            <person name="Hippler M."/>
            <person name="Laroche J."/>
        </authorList>
    </citation>
    <scope>NUCLEOTIDE SEQUENCE [LARGE SCALE GENOMIC DNA]</scope>
    <source>
        <strain evidence="10 11">CCMP1005</strain>
    </source>
</reference>
<keyword evidence="7" id="KW-0479">Metal-binding</keyword>
<feature type="binding site" evidence="7">
    <location>
        <position position="119"/>
    </location>
    <ligand>
        <name>Zn(2+)</name>
        <dbReference type="ChEBI" id="CHEBI:29105"/>
        <note>ligand shared between dimeric partners</note>
    </ligand>
</feature>
<protein>
    <recommendedName>
        <fullName evidence="3">Aldoketomutase</fullName>
    </recommendedName>
    <alternativeName>
        <fullName evidence="2">Ketone-aldehyde mutase</fullName>
    </alternativeName>
    <alternativeName>
        <fullName evidence="4">Methylglyoxalase</fullName>
    </alternativeName>
    <alternativeName>
        <fullName evidence="5">S-D-lactoylglutathione methylglyoxal lyase</fullName>
    </alternativeName>
</protein>
<feature type="domain" description="VOC" evidence="9">
    <location>
        <begin position="116"/>
        <end position="270"/>
    </location>
</feature>
<dbReference type="CDD" id="cd07233">
    <property type="entry name" value="GlxI_Zn"/>
    <property type="match status" value="1"/>
</dbReference>
<dbReference type="InterPro" id="IPR004361">
    <property type="entry name" value="Glyoxalase_1"/>
</dbReference>
<keyword evidence="8" id="KW-0732">Signal</keyword>
<feature type="binding site" evidence="7">
    <location>
        <position position="266"/>
    </location>
    <ligand>
        <name>Zn(2+)</name>
        <dbReference type="ChEBI" id="CHEBI:29105"/>
        <note>ligand shared between dimeric partners</note>
    </ligand>
</feature>
<dbReference type="GO" id="GO:0046872">
    <property type="term" value="F:metal ion binding"/>
    <property type="evidence" value="ECO:0007669"/>
    <property type="project" value="UniProtKB-KW"/>
</dbReference>
<evidence type="ECO:0000313" key="11">
    <source>
        <dbReference type="Proteomes" id="UP000266841"/>
    </source>
</evidence>
<feature type="binding site" evidence="7">
    <location>
        <position position="183"/>
    </location>
    <ligand>
        <name>Zn(2+)</name>
        <dbReference type="ChEBI" id="CHEBI:29105"/>
        <note>ligand shared between dimeric partners</note>
    </ligand>
</feature>
<evidence type="ECO:0000256" key="6">
    <source>
        <dbReference type="PIRSR" id="PIRSR604361-1"/>
    </source>
</evidence>
<comment type="cofactor">
    <cofactor evidence="7">
        <name>Zn(2+)</name>
        <dbReference type="ChEBI" id="CHEBI:29105"/>
    </cofactor>
    <text evidence="7">Binds 1 zinc ion per subunit. In the homodimer, two zinc ions are bound between subunits.</text>
</comment>
<dbReference type="PANTHER" id="PTHR10374:SF30">
    <property type="entry name" value="LACTOYLGLUTATHIONE LYASE"/>
    <property type="match status" value="1"/>
</dbReference>
<name>K0T207_THAOC</name>
<proteinExistence type="predicted"/>
<evidence type="ECO:0000256" key="1">
    <source>
        <dbReference type="ARBA" id="ARBA00022833"/>
    </source>
</evidence>
<dbReference type="Pfam" id="PF00903">
    <property type="entry name" value="Glyoxalase"/>
    <property type="match status" value="1"/>
</dbReference>
<dbReference type="OrthoDB" id="16820at2759"/>
<evidence type="ECO:0000256" key="3">
    <source>
        <dbReference type="ARBA" id="ARBA00030892"/>
    </source>
</evidence>
<dbReference type="InterPro" id="IPR037523">
    <property type="entry name" value="VOC_core"/>
</dbReference>
<evidence type="ECO:0000259" key="9">
    <source>
        <dbReference type="PROSITE" id="PS51819"/>
    </source>
</evidence>
<comment type="caution">
    <text evidence="10">The sequence shown here is derived from an EMBL/GenBank/DDBJ whole genome shotgun (WGS) entry which is preliminary data.</text>
</comment>
<evidence type="ECO:0000256" key="4">
    <source>
        <dbReference type="ARBA" id="ARBA00032460"/>
    </source>
</evidence>
<dbReference type="EMBL" id="AGNL01007550">
    <property type="protein sequence ID" value="EJK71174.1"/>
    <property type="molecule type" value="Genomic_DNA"/>
</dbReference>
<evidence type="ECO:0000256" key="8">
    <source>
        <dbReference type="SAM" id="SignalP"/>
    </source>
</evidence>
<dbReference type="InterPro" id="IPR029068">
    <property type="entry name" value="Glyas_Bleomycin-R_OHBP_Dase"/>
</dbReference>
<dbReference type="SUPFAM" id="SSF54593">
    <property type="entry name" value="Glyoxalase/Bleomycin resistance protein/Dihydroxybiphenyl dioxygenase"/>
    <property type="match status" value="1"/>
</dbReference>
<sequence>MFNKFASASLLTLGLSRVSAFAPPAVSYRSARSVLPASQRANIVVNNMSTEGSIDVSSYMGGAAPEGTEDYISKFQYCQFGSGAQLLCANYARAESRRHSSAGFLIVVVIFLRIPTVQQTMIRVKDPKESLDFYCNVLGFKLVHFSEFPQWSFNVYFVAPPGHTSTRGDKTWERCMTTPGCLELTWNYGSEKEEGKVYNTGNADSTGTSDGDKVRGGFGHIGITVPNVYKACERFHSLGVEFHKSPNAGGMKGLAFIKDPDGYLVEVLPQGEMVAEPVDCLGVAAEGGEGYKDNSK</sequence>
<dbReference type="AlphaFoldDB" id="K0T207"/>
<organism evidence="10 11">
    <name type="scientific">Thalassiosira oceanica</name>
    <name type="common">Marine diatom</name>
    <dbReference type="NCBI Taxonomy" id="159749"/>
    <lineage>
        <taxon>Eukaryota</taxon>
        <taxon>Sar</taxon>
        <taxon>Stramenopiles</taxon>
        <taxon>Ochrophyta</taxon>
        <taxon>Bacillariophyta</taxon>
        <taxon>Coscinodiscophyceae</taxon>
        <taxon>Thalassiosirophycidae</taxon>
        <taxon>Thalassiosirales</taxon>
        <taxon>Thalassiosiraceae</taxon>
        <taxon>Thalassiosira</taxon>
    </lineage>
</organism>
<dbReference type="Gene3D" id="3.10.180.10">
    <property type="entry name" value="2,3-Dihydroxybiphenyl 1,2-Dioxygenase, domain 1"/>
    <property type="match status" value="1"/>
</dbReference>
<dbReference type="Proteomes" id="UP000266841">
    <property type="component" value="Unassembled WGS sequence"/>
</dbReference>
<dbReference type="eggNOG" id="KOG2944">
    <property type="taxonomic scope" value="Eukaryota"/>
</dbReference>
<feature type="chain" id="PRO_5003837545" description="Aldoketomutase" evidence="8">
    <location>
        <begin position="21"/>
        <end position="296"/>
    </location>
</feature>
<evidence type="ECO:0000256" key="2">
    <source>
        <dbReference type="ARBA" id="ARBA00030291"/>
    </source>
</evidence>
<keyword evidence="1 7" id="KW-0862">Zinc</keyword>
<feature type="signal peptide" evidence="8">
    <location>
        <begin position="1"/>
        <end position="20"/>
    </location>
</feature>
<evidence type="ECO:0000256" key="7">
    <source>
        <dbReference type="PIRSR" id="PIRSR604361-3"/>
    </source>
</evidence>
<dbReference type="PROSITE" id="PS51819">
    <property type="entry name" value="VOC"/>
    <property type="match status" value="1"/>
</dbReference>
<feature type="active site" description="Proton donor/acceptor" evidence="6">
    <location>
        <position position="266"/>
    </location>
</feature>
<dbReference type="PANTHER" id="PTHR10374">
    <property type="entry name" value="LACTOYLGLUTATHIONE LYASE GLYOXALASE I"/>
    <property type="match status" value="1"/>
</dbReference>
<evidence type="ECO:0000313" key="10">
    <source>
        <dbReference type="EMBL" id="EJK71174.1"/>
    </source>
</evidence>
<keyword evidence="11" id="KW-1185">Reference proteome</keyword>
<feature type="binding site" evidence="7">
    <location>
        <position position="220"/>
    </location>
    <ligand>
        <name>Zn(2+)</name>
        <dbReference type="ChEBI" id="CHEBI:29105"/>
        <note>ligand shared between dimeric partners</note>
    </ligand>
</feature>
<accession>K0T207</accession>